<dbReference type="HOGENOM" id="CLU_187856_0_0_1"/>
<protein>
    <recommendedName>
        <fullName evidence="3">ATP-dependent DNA helicase</fullName>
    </recommendedName>
</protein>
<dbReference type="KEGG" id="pco:PHACADRAFT_84635"/>
<sequence>MEESQLIVTAPTGMAAMNIGGSTIHSWAGIGLGLGPADKLLKQLLGDHRYKVMNGGAKGPIQDEPRSRLPRGMRRWLECQVLIIDESASPF</sequence>
<reference evidence="1 2" key="1">
    <citation type="journal article" date="2012" name="BMC Genomics">
        <title>Comparative genomics of the white-rot fungi, Phanerochaete carnosa and P. chrysosporium, to elucidate the genetic basis of the distinct wood types they colonize.</title>
        <authorList>
            <person name="Suzuki H."/>
            <person name="MacDonald J."/>
            <person name="Syed K."/>
            <person name="Salamov A."/>
            <person name="Hori C."/>
            <person name="Aerts A."/>
            <person name="Henrissat B."/>
            <person name="Wiebenga A."/>
            <person name="vanKuyk P.A."/>
            <person name="Barry K."/>
            <person name="Lindquist E."/>
            <person name="LaButti K."/>
            <person name="Lapidus A."/>
            <person name="Lucas S."/>
            <person name="Coutinho P."/>
            <person name="Gong Y."/>
            <person name="Samejima M."/>
            <person name="Mahadevan R."/>
            <person name="Abou-Zaid M."/>
            <person name="de Vries R.P."/>
            <person name="Igarashi K."/>
            <person name="Yadav J.S."/>
            <person name="Grigoriev I.V."/>
            <person name="Master E.R."/>
        </authorList>
    </citation>
    <scope>NUCLEOTIDE SEQUENCE [LARGE SCALE GENOMIC DNA]</scope>
    <source>
        <strain evidence="1 2">HHB-10118-sp</strain>
    </source>
</reference>
<dbReference type="STRING" id="650164.K5VCW1"/>
<organism evidence="1 2">
    <name type="scientific">Phanerochaete carnosa (strain HHB-10118-sp)</name>
    <name type="common">White-rot fungus</name>
    <name type="synonym">Peniophora carnosa</name>
    <dbReference type="NCBI Taxonomy" id="650164"/>
    <lineage>
        <taxon>Eukaryota</taxon>
        <taxon>Fungi</taxon>
        <taxon>Dikarya</taxon>
        <taxon>Basidiomycota</taxon>
        <taxon>Agaricomycotina</taxon>
        <taxon>Agaricomycetes</taxon>
        <taxon>Polyporales</taxon>
        <taxon>Phanerochaetaceae</taxon>
        <taxon>Phanerochaete</taxon>
    </lineage>
</organism>
<dbReference type="EMBL" id="JH930468">
    <property type="protein sequence ID" value="EKM60776.1"/>
    <property type="molecule type" value="Genomic_DNA"/>
</dbReference>
<dbReference type="InParanoid" id="K5VCW1"/>
<name>K5VCW1_PHACS</name>
<dbReference type="InterPro" id="IPR027417">
    <property type="entry name" value="P-loop_NTPase"/>
</dbReference>
<accession>K5VCW1</accession>
<dbReference type="Gene3D" id="3.40.50.300">
    <property type="entry name" value="P-loop containing nucleotide triphosphate hydrolases"/>
    <property type="match status" value="1"/>
</dbReference>
<evidence type="ECO:0008006" key="3">
    <source>
        <dbReference type="Google" id="ProtNLM"/>
    </source>
</evidence>
<keyword evidence="2" id="KW-1185">Reference proteome</keyword>
<evidence type="ECO:0000313" key="1">
    <source>
        <dbReference type="EMBL" id="EKM60776.1"/>
    </source>
</evidence>
<gene>
    <name evidence="1" type="ORF">PHACADRAFT_84635</name>
</gene>
<dbReference type="RefSeq" id="XP_007390222.1">
    <property type="nucleotide sequence ID" value="XM_007390160.1"/>
</dbReference>
<evidence type="ECO:0000313" key="2">
    <source>
        <dbReference type="Proteomes" id="UP000008370"/>
    </source>
</evidence>
<proteinExistence type="predicted"/>
<dbReference type="OrthoDB" id="432234at2759"/>
<dbReference type="GeneID" id="18920454"/>
<dbReference type="AlphaFoldDB" id="K5VCW1"/>
<dbReference type="Proteomes" id="UP000008370">
    <property type="component" value="Unassembled WGS sequence"/>
</dbReference>